<dbReference type="Pfam" id="PF13920">
    <property type="entry name" value="zf-C3HC4_3"/>
    <property type="match status" value="1"/>
</dbReference>
<evidence type="ECO:0000256" key="2">
    <source>
        <dbReference type="SAM" id="MobiDB-lite"/>
    </source>
</evidence>
<dbReference type="EMBL" id="JAEVFJ010000019">
    <property type="protein sequence ID" value="KAH8099653.1"/>
    <property type="molecule type" value="Genomic_DNA"/>
</dbReference>
<dbReference type="PROSITE" id="PS50089">
    <property type="entry name" value="ZF_RING_2"/>
    <property type="match status" value="1"/>
</dbReference>
<sequence length="762" mass="84604">MDINPLQPPLFNSSALYNATYKLATRFLGIPSRVIARMRRIDEILDPHIHIDEFPSPASLSLSLTSLANGYATPAPSLDGVRSGRVRGTGTGITGASRGGNSVSIPGPWGFLTSGYFVGLFFMAFLINRVQNIVVPPRHPVLYHNRRHTRGLSSSRGRLGFYMNLLPIDPSSTFSRFAFRVPSIYLLGKTLLIWTIALLQAAELYPSKDWSLAQRLGSWVAGKTMEEICWFTFTSVCVTLFVGALTNGLEGNNSTNQTPFNLFAYSFILYIYASPAMHVKQSLDGGNTRPDKQIIVTLILPLASLMMTHCMEVKQKWARMRLVPTTIIGVLSLVHFHAVMWFFPSPYPLPNYIPNVVESILAFVTFTTCTLNALTQLLLTGAITKPLFGHTESLMPKWDEDFTVVMFRLGTASLEATNVAGLGNEVGWVSALPGTLSRHSTEEHQGTIELHRSGSISYSEPILPNGRKAKRGFANEITRIKTGTQSDATSGYMIDCVANSAWRRELARFGKTLWKTLKGLWILLRHGPRRRSASEGQALEDSRFGQGVASDAHEDDHEADYYSRFLRGEAVSDDEDDDAEFNPRSRSPSSSYPPDISEADSDEGEEEEEEQEITDDGIGGSEAVSLYADLSLTASDTASAPVLLAHMTSTSSSPLTRRRYSRLVSGTYLTRSREDEGEGWDEYVLERREAKAWRRNEGEDDSTRRNCVVCTVEPRQIICWPCRCLALCDDCRENMASRSAASKHSCPCCRQSVEGYSKIYIP</sequence>
<evidence type="ECO:0000259" key="4">
    <source>
        <dbReference type="PROSITE" id="PS50089"/>
    </source>
</evidence>
<keyword evidence="6" id="KW-1185">Reference proteome</keyword>
<feature type="region of interest" description="Disordered" evidence="2">
    <location>
        <begin position="572"/>
        <end position="620"/>
    </location>
</feature>
<evidence type="ECO:0000313" key="6">
    <source>
        <dbReference type="Proteomes" id="UP000813824"/>
    </source>
</evidence>
<keyword evidence="3" id="KW-1133">Transmembrane helix</keyword>
<dbReference type="AlphaFoldDB" id="A0A8K0ULQ9"/>
<feature type="transmembrane region" description="Helical" evidence="3">
    <location>
        <begin position="184"/>
        <end position="202"/>
    </location>
</feature>
<accession>A0A8K0ULQ9</accession>
<protein>
    <recommendedName>
        <fullName evidence="4">RING-type domain-containing protein</fullName>
    </recommendedName>
</protein>
<evidence type="ECO:0000256" key="3">
    <source>
        <dbReference type="SAM" id="Phobius"/>
    </source>
</evidence>
<feature type="compositionally biased region" description="Acidic residues" evidence="2">
    <location>
        <begin position="597"/>
        <end position="615"/>
    </location>
</feature>
<dbReference type="GO" id="GO:0006511">
    <property type="term" value="P:ubiquitin-dependent protein catabolic process"/>
    <property type="evidence" value="ECO:0007669"/>
    <property type="project" value="TreeGrafter"/>
</dbReference>
<dbReference type="GO" id="GO:0008270">
    <property type="term" value="F:zinc ion binding"/>
    <property type="evidence" value="ECO:0007669"/>
    <property type="project" value="UniProtKB-KW"/>
</dbReference>
<feature type="transmembrane region" description="Helical" evidence="3">
    <location>
        <begin position="293"/>
        <end position="310"/>
    </location>
</feature>
<comment type="caution">
    <text evidence="5">The sequence shown here is derived from an EMBL/GenBank/DDBJ whole genome shotgun (WGS) entry which is preliminary data.</text>
</comment>
<dbReference type="InterPro" id="IPR001841">
    <property type="entry name" value="Znf_RING"/>
</dbReference>
<feature type="transmembrane region" description="Helical" evidence="3">
    <location>
        <begin position="258"/>
        <end position="273"/>
    </location>
</feature>
<feature type="domain" description="RING-type" evidence="4">
    <location>
        <begin position="707"/>
        <end position="750"/>
    </location>
</feature>
<evidence type="ECO:0000256" key="1">
    <source>
        <dbReference type="PROSITE-ProRule" id="PRU00175"/>
    </source>
</evidence>
<organism evidence="5 6">
    <name type="scientific">Cristinia sonorae</name>
    <dbReference type="NCBI Taxonomy" id="1940300"/>
    <lineage>
        <taxon>Eukaryota</taxon>
        <taxon>Fungi</taxon>
        <taxon>Dikarya</taxon>
        <taxon>Basidiomycota</taxon>
        <taxon>Agaricomycotina</taxon>
        <taxon>Agaricomycetes</taxon>
        <taxon>Agaricomycetidae</taxon>
        <taxon>Agaricales</taxon>
        <taxon>Pleurotineae</taxon>
        <taxon>Stephanosporaceae</taxon>
        <taxon>Cristinia</taxon>
    </lineage>
</organism>
<name>A0A8K0ULQ9_9AGAR</name>
<dbReference type="InterPro" id="IPR013083">
    <property type="entry name" value="Znf_RING/FYVE/PHD"/>
</dbReference>
<dbReference type="GO" id="GO:0061630">
    <property type="term" value="F:ubiquitin protein ligase activity"/>
    <property type="evidence" value="ECO:0007669"/>
    <property type="project" value="TreeGrafter"/>
</dbReference>
<dbReference type="PANTHER" id="PTHR22696:SF1">
    <property type="entry name" value="E3 UBIQUITIN-PROTEIN LIGASE RNF26"/>
    <property type="match status" value="1"/>
</dbReference>
<dbReference type="Proteomes" id="UP000813824">
    <property type="component" value="Unassembled WGS sequence"/>
</dbReference>
<keyword evidence="1" id="KW-0862">Zinc</keyword>
<evidence type="ECO:0000313" key="5">
    <source>
        <dbReference type="EMBL" id="KAH8099653.1"/>
    </source>
</evidence>
<dbReference type="CDD" id="cd16616">
    <property type="entry name" value="mRING-HC-C4C4_Asi1p-like"/>
    <property type="match status" value="1"/>
</dbReference>
<reference evidence="5" key="1">
    <citation type="journal article" date="2021" name="New Phytol.">
        <title>Evolutionary innovations through gain and loss of genes in the ectomycorrhizal Boletales.</title>
        <authorList>
            <person name="Wu G."/>
            <person name="Miyauchi S."/>
            <person name="Morin E."/>
            <person name="Kuo A."/>
            <person name="Drula E."/>
            <person name="Varga T."/>
            <person name="Kohler A."/>
            <person name="Feng B."/>
            <person name="Cao Y."/>
            <person name="Lipzen A."/>
            <person name="Daum C."/>
            <person name="Hundley H."/>
            <person name="Pangilinan J."/>
            <person name="Johnson J."/>
            <person name="Barry K."/>
            <person name="LaButti K."/>
            <person name="Ng V."/>
            <person name="Ahrendt S."/>
            <person name="Min B."/>
            <person name="Choi I.G."/>
            <person name="Park H."/>
            <person name="Plett J.M."/>
            <person name="Magnuson J."/>
            <person name="Spatafora J.W."/>
            <person name="Nagy L.G."/>
            <person name="Henrissat B."/>
            <person name="Grigoriev I.V."/>
            <person name="Yang Z.L."/>
            <person name="Xu J."/>
            <person name="Martin F.M."/>
        </authorList>
    </citation>
    <scope>NUCLEOTIDE SEQUENCE</scope>
    <source>
        <strain evidence="5">KKN 215</strain>
    </source>
</reference>
<proteinExistence type="predicted"/>
<keyword evidence="1" id="KW-0863">Zinc-finger</keyword>
<feature type="region of interest" description="Disordered" evidence="2">
    <location>
        <begin position="531"/>
        <end position="555"/>
    </location>
</feature>
<keyword evidence="3" id="KW-0812">Transmembrane</keyword>
<feature type="transmembrane region" description="Helical" evidence="3">
    <location>
        <begin position="322"/>
        <end position="344"/>
    </location>
</feature>
<dbReference type="OrthoDB" id="66726at2759"/>
<dbReference type="GO" id="GO:0016567">
    <property type="term" value="P:protein ubiquitination"/>
    <property type="evidence" value="ECO:0007669"/>
    <property type="project" value="TreeGrafter"/>
</dbReference>
<keyword evidence="3" id="KW-0472">Membrane</keyword>
<feature type="transmembrane region" description="Helical" evidence="3">
    <location>
        <begin position="228"/>
        <end position="246"/>
    </location>
</feature>
<gene>
    <name evidence="5" type="ORF">BXZ70DRAFT_942746</name>
</gene>
<dbReference type="Gene3D" id="3.30.40.10">
    <property type="entry name" value="Zinc/RING finger domain, C3HC4 (zinc finger)"/>
    <property type="match status" value="1"/>
</dbReference>
<feature type="transmembrane region" description="Helical" evidence="3">
    <location>
        <begin position="109"/>
        <end position="128"/>
    </location>
</feature>
<keyword evidence="1" id="KW-0479">Metal-binding</keyword>
<dbReference type="PANTHER" id="PTHR22696">
    <property type="entry name" value="E3 UBIQUITIN-PROTEIN LIGASE RNF26"/>
    <property type="match status" value="1"/>
</dbReference>
<feature type="compositionally biased region" description="Low complexity" evidence="2">
    <location>
        <begin position="584"/>
        <end position="596"/>
    </location>
</feature>